<keyword evidence="5" id="KW-0680">Restriction system</keyword>
<dbReference type="PRINTS" id="PR00105">
    <property type="entry name" value="C5METTRFRASE"/>
</dbReference>
<reference evidence="8 9" key="1">
    <citation type="submission" date="2020-08" db="EMBL/GenBank/DDBJ databases">
        <title>The isolate Caproiciproducens sp. 7D4C2 produces n-caproate at mildly acidic conditions from hexoses: genome and rBOX comparison with related strains and chain-elongating bacteria.</title>
        <authorList>
            <person name="Esquivel-Elizondo S."/>
            <person name="Bagci C."/>
            <person name="Temovska M."/>
            <person name="Jeon B.S."/>
            <person name="Bessarab I."/>
            <person name="Williams R.B.H."/>
            <person name="Huson D.H."/>
            <person name="Angenent L.T."/>
        </authorList>
    </citation>
    <scope>NUCLEOTIDE SEQUENCE [LARGE SCALE GENOMIC DNA]</scope>
    <source>
        <strain evidence="8 9">7D4C2</strain>
    </source>
</reference>
<dbReference type="REBASE" id="441450">
    <property type="entry name" value="M.Csp7D4C2ORF14375P"/>
</dbReference>
<dbReference type="EMBL" id="CP060286">
    <property type="protein sequence ID" value="QNK39884.1"/>
    <property type="molecule type" value="Genomic_DNA"/>
</dbReference>
<dbReference type="RefSeq" id="WP_187034920.1">
    <property type="nucleotide sequence ID" value="NZ_CP060286.1"/>
</dbReference>
<evidence type="ECO:0000256" key="3">
    <source>
        <dbReference type="ARBA" id="ARBA00022679"/>
    </source>
</evidence>
<accession>A0A7G8T8E3</accession>
<evidence type="ECO:0000313" key="9">
    <source>
        <dbReference type="Proteomes" id="UP000515909"/>
    </source>
</evidence>
<dbReference type="PROSITE" id="PS51679">
    <property type="entry name" value="SAM_MT_C5"/>
    <property type="match status" value="1"/>
</dbReference>
<dbReference type="GO" id="GO:0003886">
    <property type="term" value="F:DNA (cytosine-5-)-methyltransferase activity"/>
    <property type="evidence" value="ECO:0007669"/>
    <property type="project" value="UniProtKB-EC"/>
</dbReference>
<keyword evidence="2 6" id="KW-0489">Methyltransferase</keyword>
<dbReference type="PROSITE" id="PS00094">
    <property type="entry name" value="C5_MTASE_1"/>
    <property type="match status" value="1"/>
</dbReference>
<dbReference type="GO" id="GO:0009307">
    <property type="term" value="P:DNA restriction-modification system"/>
    <property type="evidence" value="ECO:0007669"/>
    <property type="project" value="UniProtKB-KW"/>
</dbReference>
<evidence type="ECO:0000313" key="8">
    <source>
        <dbReference type="EMBL" id="QNK39884.1"/>
    </source>
</evidence>
<feature type="active site" evidence="6">
    <location>
        <position position="75"/>
    </location>
</feature>
<dbReference type="InterPro" id="IPR050750">
    <property type="entry name" value="C5-MTase"/>
</dbReference>
<evidence type="ECO:0000256" key="4">
    <source>
        <dbReference type="ARBA" id="ARBA00022691"/>
    </source>
</evidence>
<dbReference type="Gene3D" id="3.90.120.30">
    <property type="match status" value="1"/>
</dbReference>
<evidence type="ECO:0000256" key="6">
    <source>
        <dbReference type="PROSITE-ProRule" id="PRU01016"/>
    </source>
</evidence>
<dbReference type="InterPro" id="IPR018117">
    <property type="entry name" value="C5_DNA_meth_AS"/>
</dbReference>
<dbReference type="Proteomes" id="UP000515909">
    <property type="component" value="Chromosome"/>
</dbReference>
<dbReference type="Gene3D" id="3.40.50.150">
    <property type="entry name" value="Vaccinia Virus protein VP39"/>
    <property type="match status" value="1"/>
</dbReference>
<feature type="compositionally biased region" description="Low complexity" evidence="7">
    <location>
        <begin position="233"/>
        <end position="242"/>
    </location>
</feature>
<organism evidence="8 9">
    <name type="scientific">Caproicibacter fermentans</name>
    <dbReference type="NCBI Taxonomy" id="2576756"/>
    <lineage>
        <taxon>Bacteria</taxon>
        <taxon>Bacillati</taxon>
        <taxon>Bacillota</taxon>
        <taxon>Clostridia</taxon>
        <taxon>Eubacteriales</taxon>
        <taxon>Acutalibacteraceae</taxon>
        <taxon>Caproicibacter</taxon>
    </lineage>
</organism>
<sequence>MTAPLTLGSLFDGIGGFPLAGVRQGFTPVWASEIEPFPMKVTKIRFPDMLPVGDIMKLKGSELTPVDVVCGGSPCQDLSVANGRRLGLQGERSGLFMEQIRIIKEMRAHDKANGRPADAVRPRYMVWENVPGAFSCSGGEDFRAVLEETCRVADNTVSVPRPPGGVWQSAGAILGDQFSVAWRVYDAQYWNVPQRRRRIFLVADFGGRTAPKVLFEQDRLPGNSAAGEKARQGVAPGAEAGAGASGGNPVGGCLTSWDVQSHRIYESEGVWPSLYSGGGGGHGYVSTEKEKTEPSEGGPMAFACNQRDEARNLHDVSGAIQAQPGMKQQTFIAETPQQENANCLTPWDTQQGRVFTEKSVAPTLAGADGGGGRNPGGLLFTAAFSAGAGSSAGGIGYQEECAPTLKATASGSMMPSVLCLNDQGGNRMDVSEDVAATLRSQEHGHSPLVMGNQPELFENYGIDSRYTGPHKVAPTMSARYGTGGNNVPLISQPSAFLADSGEDSAPAETYCIAGNIIDRQDKNGGNGIGVQPDISYTVTATDRHCVFSQQRSDEYAPNEVVSTESARQYKDATDLVCETSQAGAPEPRGAPAEPHVHPYRIRKLIRRLTPLECERLQGFPDHWTDIPGASDSARYKALGNSVAIPCVEHVLRGVAYFLRKFKEESSCTSIRTT</sequence>
<feature type="region of interest" description="Disordered" evidence="7">
    <location>
        <begin position="224"/>
        <end position="249"/>
    </location>
</feature>
<evidence type="ECO:0000256" key="2">
    <source>
        <dbReference type="ARBA" id="ARBA00022603"/>
    </source>
</evidence>
<evidence type="ECO:0000256" key="1">
    <source>
        <dbReference type="ARBA" id="ARBA00011975"/>
    </source>
</evidence>
<proteinExistence type="inferred from homology"/>
<keyword evidence="3 6" id="KW-0808">Transferase</keyword>
<protein>
    <recommendedName>
        <fullName evidence="1">DNA (cytosine-5-)-methyltransferase</fullName>
        <ecNumber evidence="1">2.1.1.37</ecNumber>
    </recommendedName>
</protein>
<evidence type="ECO:0000256" key="7">
    <source>
        <dbReference type="SAM" id="MobiDB-lite"/>
    </source>
</evidence>
<dbReference type="PANTHER" id="PTHR46098">
    <property type="entry name" value="TRNA (CYTOSINE(38)-C(5))-METHYLTRANSFERASE"/>
    <property type="match status" value="1"/>
</dbReference>
<dbReference type="InterPro" id="IPR029063">
    <property type="entry name" value="SAM-dependent_MTases_sf"/>
</dbReference>
<dbReference type="AlphaFoldDB" id="A0A7G8T8E3"/>
<dbReference type="EC" id="2.1.1.37" evidence="1"/>
<evidence type="ECO:0000256" key="5">
    <source>
        <dbReference type="ARBA" id="ARBA00022747"/>
    </source>
</evidence>
<dbReference type="PANTHER" id="PTHR46098:SF1">
    <property type="entry name" value="TRNA (CYTOSINE(38)-C(5))-METHYLTRANSFERASE"/>
    <property type="match status" value="1"/>
</dbReference>
<keyword evidence="4 6" id="KW-0949">S-adenosyl-L-methionine</keyword>
<comment type="similarity">
    <text evidence="6">Belongs to the class I-like SAM-binding methyltransferase superfamily. C5-methyltransferase family.</text>
</comment>
<dbReference type="KEGG" id="cfem:HCR03_14375"/>
<dbReference type="SUPFAM" id="SSF53335">
    <property type="entry name" value="S-adenosyl-L-methionine-dependent methyltransferases"/>
    <property type="match status" value="1"/>
</dbReference>
<gene>
    <name evidence="8" type="ORF">HCR03_14375</name>
</gene>
<dbReference type="Pfam" id="PF00145">
    <property type="entry name" value="DNA_methylase"/>
    <property type="match status" value="2"/>
</dbReference>
<name>A0A7G8T8E3_9FIRM</name>
<dbReference type="GO" id="GO:0032259">
    <property type="term" value="P:methylation"/>
    <property type="evidence" value="ECO:0007669"/>
    <property type="project" value="UniProtKB-KW"/>
</dbReference>
<dbReference type="InterPro" id="IPR001525">
    <property type="entry name" value="C5_MeTfrase"/>
</dbReference>